<dbReference type="EMBL" id="JBHULK010000002">
    <property type="protein sequence ID" value="MFD2534910.1"/>
    <property type="molecule type" value="Genomic_DNA"/>
</dbReference>
<comment type="caution">
    <text evidence="1">The sequence shown here is derived from an EMBL/GenBank/DDBJ whole genome shotgun (WGS) entry which is preliminary data.</text>
</comment>
<organism evidence="1 2">
    <name type="scientific">Gelatiniphilus marinus</name>
    <dbReference type="NCBI Taxonomy" id="1759464"/>
    <lineage>
        <taxon>Bacteria</taxon>
        <taxon>Pseudomonadati</taxon>
        <taxon>Bacteroidota</taxon>
        <taxon>Flavobacteriia</taxon>
        <taxon>Flavobacteriales</taxon>
        <taxon>Flavobacteriaceae</taxon>
        <taxon>Gelatiniphilus</taxon>
    </lineage>
</organism>
<evidence type="ECO:0000313" key="2">
    <source>
        <dbReference type="Proteomes" id="UP001597441"/>
    </source>
</evidence>
<accession>A0ABW5JT39</accession>
<protein>
    <submittedName>
        <fullName evidence="1">Uncharacterized protein</fullName>
    </submittedName>
</protein>
<sequence>MNDLNTIISTFSNEDQQRFINYLEKKNKRSDTKNIQLFKHLLNNNLNSNDLCFKLYGNHKKGAYHALRKRLYQSIIDFIANASLQDEKAVDMQIIKYILASRTCLQYKQYKVAYKILDKAEILATEHYLFSLLNEIYHTKIQYAYGNPSVDINKIISKFKSNQKNHQLEDQLNIVYAKIRQTLNNTTHKGNIVDFQTLLNHTLKEHNISVNDSMSFKSLYQLVAITSFSAFATNDYLKIEPFLINTYKSLIKHKDIEKQLFYHIQILYFLANTLFRNKKFNTSLHYLNLMHEQMKEKRNKHYNTFKLKYHLLLSLNFNYTNKQNEAINLLKPYSTIKHNDIETILDIRLSLTMFYFQKNDLKKAYTLFSKFYHTDSWYTDKAGKEWVIKKHLIEILLHIELKNIDLVESRLLSFKRSHSNYLKEINQQRALTYLTLVEDCYKNPEKTTSEAFKNKVENAFEWIDKTREDIFVMSFYAWLKSKMENQSLYTTTLTLIDNIKNVNT</sequence>
<keyword evidence="2" id="KW-1185">Reference proteome</keyword>
<dbReference type="RefSeq" id="WP_388016374.1">
    <property type="nucleotide sequence ID" value="NZ_JBHUDT010000002.1"/>
</dbReference>
<gene>
    <name evidence="1" type="ORF">ACFSQS_07330</name>
</gene>
<reference evidence="2" key="1">
    <citation type="journal article" date="2019" name="Int. J. Syst. Evol. Microbiol.">
        <title>The Global Catalogue of Microorganisms (GCM) 10K type strain sequencing project: providing services to taxonomists for standard genome sequencing and annotation.</title>
        <authorList>
            <consortium name="The Broad Institute Genomics Platform"/>
            <consortium name="The Broad Institute Genome Sequencing Center for Infectious Disease"/>
            <person name="Wu L."/>
            <person name="Ma J."/>
        </authorList>
    </citation>
    <scope>NUCLEOTIDE SEQUENCE [LARGE SCALE GENOMIC DNA]</scope>
    <source>
        <strain evidence="2">KCTC 42903</strain>
    </source>
</reference>
<proteinExistence type="predicted"/>
<dbReference type="Proteomes" id="UP001597441">
    <property type="component" value="Unassembled WGS sequence"/>
</dbReference>
<evidence type="ECO:0000313" key="1">
    <source>
        <dbReference type="EMBL" id="MFD2534910.1"/>
    </source>
</evidence>
<name>A0ABW5JT39_9FLAO</name>